<evidence type="ECO:0000313" key="2">
    <source>
        <dbReference type="Proteomes" id="UP001057402"/>
    </source>
</evidence>
<name>A0ACB9QT75_9MYRT</name>
<sequence>MGARCWNHEGMDQDQEIVWRRPNHISCHARIINKRPFTRLWMLLEDPKVRSCTVHSGIMDEDNLYIEPRILLNTPLQSAIMMDEIFGPLLPIITVKNIEDSIQFTSSRPKQLAISRLCGKGILSPWDAGRDILLEPRIQLRNHPFK</sequence>
<keyword evidence="2" id="KW-1185">Reference proteome</keyword>
<gene>
    <name evidence="1" type="ORF">MLD38_017154</name>
</gene>
<dbReference type="Proteomes" id="UP001057402">
    <property type="component" value="Chromosome 5"/>
</dbReference>
<protein>
    <submittedName>
        <fullName evidence="1">Uncharacterized protein</fullName>
    </submittedName>
</protein>
<accession>A0ACB9QT75</accession>
<comment type="caution">
    <text evidence="1">The sequence shown here is derived from an EMBL/GenBank/DDBJ whole genome shotgun (WGS) entry which is preliminary data.</text>
</comment>
<proteinExistence type="predicted"/>
<organism evidence="1 2">
    <name type="scientific">Melastoma candidum</name>
    <dbReference type="NCBI Taxonomy" id="119954"/>
    <lineage>
        <taxon>Eukaryota</taxon>
        <taxon>Viridiplantae</taxon>
        <taxon>Streptophyta</taxon>
        <taxon>Embryophyta</taxon>
        <taxon>Tracheophyta</taxon>
        <taxon>Spermatophyta</taxon>
        <taxon>Magnoliopsida</taxon>
        <taxon>eudicotyledons</taxon>
        <taxon>Gunneridae</taxon>
        <taxon>Pentapetalae</taxon>
        <taxon>rosids</taxon>
        <taxon>malvids</taxon>
        <taxon>Myrtales</taxon>
        <taxon>Melastomataceae</taxon>
        <taxon>Melastomatoideae</taxon>
        <taxon>Melastomateae</taxon>
        <taxon>Melastoma</taxon>
    </lineage>
</organism>
<dbReference type="EMBL" id="CM042884">
    <property type="protein sequence ID" value="KAI4368614.1"/>
    <property type="molecule type" value="Genomic_DNA"/>
</dbReference>
<evidence type="ECO:0000313" key="1">
    <source>
        <dbReference type="EMBL" id="KAI4368614.1"/>
    </source>
</evidence>
<reference evidence="2" key="1">
    <citation type="journal article" date="2023" name="Front. Plant Sci.">
        <title>Chromosomal-level genome assembly of Melastoma candidum provides insights into trichome evolution.</title>
        <authorList>
            <person name="Zhong Y."/>
            <person name="Wu W."/>
            <person name="Sun C."/>
            <person name="Zou P."/>
            <person name="Liu Y."/>
            <person name="Dai S."/>
            <person name="Zhou R."/>
        </authorList>
    </citation>
    <scope>NUCLEOTIDE SEQUENCE [LARGE SCALE GENOMIC DNA]</scope>
</reference>